<dbReference type="Proteomes" id="UP000677054">
    <property type="component" value="Unassembled WGS sequence"/>
</dbReference>
<dbReference type="PANTHER" id="PTHR10340">
    <property type="entry name" value="SPHINGOMYELIN PHOSPHODIESTERASE"/>
    <property type="match status" value="1"/>
</dbReference>
<accession>A0A7R9ABD4</accession>
<dbReference type="OrthoDB" id="282973at2759"/>
<proteinExistence type="predicted"/>
<gene>
    <name evidence="4" type="ORF">DSTB1V02_LOCUS10542</name>
</gene>
<evidence type="ECO:0000313" key="5">
    <source>
        <dbReference type="Proteomes" id="UP000677054"/>
    </source>
</evidence>
<feature type="non-terminal residue" evidence="4">
    <location>
        <position position="145"/>
    </location>
</feature>
<dbReference type="GO" id="GO:0006685">
    <property type="term" value="P:sphingomyelin catabolic process"/>
    <property type="evidence" value="ECO:0007669"/>
    <property type="project" value="TreeGrafter"/>
</dbReference>
<keyword evidence="1" id="KW-0378">Hydrolase</keyword>
<dbReference type="AlphaFoldDB" id="A0A7R9ABD4"/>
<dbReference type="EMBL" id="LR902581">
    <property type="protein sequence ID" value="CAD7250773.1"/>
    <property type="molecule type" value="Genomic_DNA"/>
</dbReference>
<sequence>MQGQSKEGREGETDRNRGSVGQMLPGSPHVQWQAVGSEAGQPLSTYPHSSLKAGNVDFLLWFLALIHYLQIPDPASELQWIIDELQKAESRGDKVHIIGHIPPGYPDCLPTWSRNFRRIVQRFQPVTPSRKNSESNHARRPYSDF</sequence>
<dbReference type="GO" id="GO:0046513">
    <property type="term" value="P:ceramide biosynthetic process"/>
    <property type="evidence" value="ECO:0007669"/>
    <property type="project" value="TreeGrafter"/>
</dbReference>
<dbReference type="PANTHER" id="PTHR10340:SF34">
    <property type="entry name" value="SPHINGOMYELIN PHOSPHODIESTERASE"/>
    <property type="match status" value="1"/>
</dbReference>
<evidence type="ECO:0000256" key="2">
    <source>
        <dbReference type="ARBA" id="ARBA00023180"/>
    </source>
</evidence>
<evidence type="ECO:0000313" key="4">
    <source>
        <dbReference type="EMBL" id="CAD7250773.1"/>
    </source>
</evidence>
<name>A0A7R9ABD4_9CRUS</name>
<dbReference type="InterPro" id="IPR029052">
    <property type="entry name" value="Metallo-depent_PP-like"/>
</dbReference>
<reference evidence="4" key="1">
    <citation type="submission" date="2020-11" db="EMBL/GenBank/DDBJ databases">
        <authorList>
            <person name="Tran Van P."/>
        </authorList>
    </citation>
    <scope>NUCLEOTIDE SEQUENCE</scope>
</reference>
<evidence type="ECO:0000256" key="1">
    <source>
        <dbReference type="ARBA" id="ARBA00022801"/>
    </source>
</evidence>
<dbReference type="GO" id="GO:0061750">
    <property type="term" value="F:acid sphingomyelin phosphodiesterase activity"/>
    <property type="evidence" value="ECO:0007669"/>
    <property type="project" value="TreeGrafter"/>
</dbReference>
<dbReference type="GO" id="GO:0005615">
    <property type="term" value="C:extracellular space"/>
    <property type="evidence" value="ECO:0007669"/>
    <property type="project" value="TreeGrafter"/>
</dbReference>
<keyword evidence="5" id="KW-1185">Reference proteome</keyword>
<feature type="compositionally biased region" description="Basic and acidic residues" evidence="3">
    <location>
        <begin position="1"/>
        <end position="17"/>
    </location>
</feature>
<dbReference type="SUPFAM" id="SSF56300">
    <property type="entry name" value="Metallo-dependent phosphatases"/>
    <property type="match status" value="1"/>
</dbReference>
<dbReference type="GO" id="GO:0016020">
    <property type="term" value="C:membrane"/>
    <property type="evidence" value="ECO:0007669"/>
    <property type="project" value="GOC"/>
</dbReference>
<evidence type="ECO:0000256" key="3">
    <source>
        <dbReference type="SAM" id="MobiDB-lite"/>
    </source>
</evidence>
<dbReference type="GO" id="GO:0005764">
    <property type="term" value="C:lysosome"/>
    <property type="evidence" value="ECO:0007669"/>
    <property type="project" value="TreeGrafter"/>
</dbReference>
<organism evidence="4">
    <name type="scientific">Darwinula stevensoni</name>
    <dbReference type="NCBI Taxonomy" id="69355"/>
    <lineage>
        <taxon>Eukaryota</taxon>
        <taxon>Metazoa</taxon>
        <taxon>Ecdysozoa</taxon>
        <taxon>Arthropoda</taxon>
        <taxon>Crustacea</taxon>
        <taxon>Oligostraca</taxon>
        <taxon>Ostracoda</taxon>
        <taxon>Podocopa</taxon>
        <taxon>Podocopida</taxon>
        <taxon>Darwinulocopina</taxon>
        <taxon>Darwinuloidea</taxon>
        <taxon>Darwinulidae</taxon>
        <taxon>Darwinula</taxon>
    </lineage>
</organism>
<keyword evidence="2" id="KW-0325">Glycoprotein</keyword>
<protein>
    <submittedName>
        <fullName evidence="4">Uncharacterized protein</fullName>
    </submittedName>
</protein>
<feature type="region of interest" description="Disordered" evidence="3">
    <location>
        <begin position="1"/>
        <end position="27"/>
    </location>
</feature>
<dbReference type="EMBL" id="CAJPEV010003064">
    <property type="protein sequence ID" value="CAG0898808.1"/>
    <property type="molecule type" value="Genomic_DNA"/>
</dbReference>